<dbReference type="InterPro" id="IPR013656">
    <property type="entry name" value="PAS_4"/>
</dbReference>
<dbReference type="InterPro" id="IPR050903">
    <property type="entry name" value="Bact_Chemotaxis_MeTrfase"/>
</dbReference>
<dbReference type="PANTHER" id="PTHR24422">
    <property type="entry name" value="CHEMOTAXIS PROTEIN METHYLTRANSFERASE"/>
    <property type="match status" value="1"/>
</dbReference>
<dbReference type="PANTHER" id="PTHR24422:SF10">
    <property type="entry name" value="CHEMOTAXIS PROTEIN METHYLTRANSFERASE 2"/>
    <property type="match status" value="1"/>
</dbReference>
<reference evidence="5 6" key="1">
    <citation type="submission" date="2019-01" db="EMBL/GenBank/DDBJ databases">
        <authorList>
            <person name="Chen W.-M."/>
        </authorList>
    </citation>
    <scope>NUCLEOTIDE SEQUENCE [LARGE SCALE GENOMIC DNA]</scope>
    <source>
        <strain evidence="5 6">TER-1</strain>
    </source>
</reference>
<dbReference type="PROSITE" id="PS50111">
    <property type="entry name" value="CHEMOTAXIS_TRANSDUC_2"/>
    <property type="match status" value="1"/>
</dbReference>
<keyword evidence="1" id="KW-0807">Transducer</keyword>
<name>A0A437PAL6_9HYPH</name>
<sequence>MLATMNRSAAARARLRAVEQSQAMIAFALDGTILDANDRFLALTGYGLAEVRGRHHRLFVDPDEANGPDYVAFWDALRRGETRTAAFRRFAKDGREVWIRATYCPVLDRRGRPVEIVKYAFDVTAERLARAEATSQIRAIGRSQAVIQFDLDGTVLDANDNFLAALGYRLDEVVGRHHRMFVPEDEAASAAYAGFWDGLRRGEVRDGEFGRRGKDGREVWIRATYNPVFDMNGRLVKIVKFALDVTAAKQADAERAGQIAAIGRSQAVIEFDLDGRILDANDNFLAALGYRLDEVAGRHHRMFVPESYAASPAYAEFWAGLRAGRYASAVYQRLGKDGRAVWIQATYNPILDPGGRPYKVVKYATDITSSMSVRNEVVRLAGAALEKVHAVSAAAEAMHATSATVVGQMAQSRRAVEEIQAHADSADALTGRLRDAALAMDGVVQAISGIAEQINLLALNATIEAARAGAAGRGFAVVASEVKNLASQAQSATTRISGEIAAMQGVSTEVSETLSRIGAAVATVGRLVAETAEATEAQRHTTGTVSANMRTTASGVAGIARCLDEWVVGLDERRETPRERVFLAASAEIDGRTVACTILDRSAGGARLRLGEPGLPDRFVLSPPDAGPMACTVVRRQGDEISVRFD</sequence>
<feature type="domain" description="PAS" evidence="3">
    <location>
        <begin position="11"/>
        <end position="64"/>
    </location>
</feature>
<dbReference type="SMART" id="SM00086">
    <property type="entry name" value="PAC"/>
    <property type="match status" value="3"/>
</dbReference>
<feature type="domain" description="PAS" evidence="3">
    <location>
        <begin position="268"/>
        <end position="307"/>
    </location>
</feature>
<accession>A0A437PAL6</accession>
<dbReference type="Pfam" id="PF08448">
    <property type="entry name" value="PAS_4"/>
    <property type="match status" value="1"/>
</dbReference>
<dbReference type="SUPFAM" id="SSF58104">
    <property type="entry name" value="Methyl-accepting chemotaxis protein (MCP) signaling domain"/>
    <property type="match status" value="1"/>
</dbReference>
<evidence type="ECO:0000313" key="6">
    <source>
        <dbReference type="Proteomes" id="UP000286997"/>
    </source>
</evidence>
<dbReference type="InterPro" id="IPR000014">
    <property type="entry name" value="PAS"/>
</dbReference>
<dbReference type="EMBL" id="SACP01000006">
    <property type="protein sequence ID" value="RVU19319.1"/>
    <property type="molecule type" value="Genomic_DNA"/>
</dbReference>
<dbReference type="InterPro" id="IPR013655">
    <property type="entry name" value="PAS_fold_3"/>
</dbReference>
<feature type="domain" description="PAC" evidence="4">
    <location>
        <begin position="325"/>
        <end position="379"/>
    </location>
</feature>
<dbReference type="Pfam" id="PF08447">
    <property type="entry name" value="PAS_3"/>
    <property type="match status" value="2"/>
</dbReference>
<feature type="domain" description="PAC" evidence="4">
    <location>
        <begin position="83"/>
        <end position="135"/>
    </location>
</feature>
<dbReference type="SUPFAM" id="SSF55785">
    <property type="entry name" value="PYP-like sensor domain (PAS domain)"/>
    <property type="match status" value="3"/>
</dbReference>
<dbReference type="InterPro" id="IPR004089">
    <property type="entry name" value="MCPsignal_dom"/>
</dbReference>
<feature type="domain" description="Methyl-accepting transducer" evidence="2">
    <location>
        <begin position="390"/>
        <end position="565"/>
    </location>
</feature>
<gene>
    <name evidence="5" type="ORF">EOE48_07920</name>
</gene>
<protein>
    <submittedName>
        <fullName evidence="5">PAS domain S-box protein</fullName>
    </submittedName>
</protein>
<dbReference type="InterPro" id="IPR000700">
    <property type="entry name" value="PAS-assoc_C"/>
</dbReference>
<feature type="domain" description="PAC" evidence="4">
    <location>
        <begin position="205"/>
        <end position="257"/>
    </location>
</feature>
<dbReference type="InterPro" id="IPR009875">
    <property type="entry name" value="PilZ_domain"/>
</dbReference>
<feature type="domain" description="PAS" evidence="3">
    <location>
        <begin position="146"/>
        <end position="185"/>
    </location>
</feature>
<dbReference type="Gene3D" id="3.30.450.20">
    <property type="entry name" value="PAS domain"/>
    <property type="match status" value="3"/>
</dbReference>
<dbReference type="Proteomes" id="UP000286997">
    <property type="component" value="Unassembled WGS sequence"/>
</dbReference>
<evidence type="ECO:0000259" key="3">
    <source>
        <dbReference type="PROSITE" id="PS50112"/>
    </source>
</evidence>
<dbReference type="OrthoDB" id="9765776at2"/>
<dbReference type="AlphaFoldDB" id="A0A437PAL6"/>
<dbReference type="NCBIfam" id="TIGR00229">
    <property type="entry name" value="sensory_box"/>
    <property type="match status" value="3"/>
</dbReference>
<dbReference type="GO" id="GO:0035438">
    <property type="term" value="F:cyclic-di-GMP binding"/>
    <property type="evidence" value="ECO:0007669"/>
    <property type="project" value="InterPro"/>
</dbReference>
<proteinExistence type="predicted"/>
<organism evidence="5 6">
    <name type="scientific">Methylobacterium oryzihabitans</name>
    <dbReference type="NCBI Taxonomy" id="2499852"/>
    <lineage>
        <taxon>Bacteria</taxon>
        <taxon>Pseudomonadati</taxon>
        <taxon>Pseudomonadota</taxon>
        <taxon>Alphaproteobacteria</taxon>
        <taxon>Hyphomicrobiales</taxon>
        <taxon>Methylobacteriaceae</taxon>
        <taxon>Methylobacterium</taxon>
    </lineage>
</organism>
<dbReference type="GO" id="GO:0016020">
    <property type="term" value="C:membrane"/>
    <property type="evidence" value="ECO:0007669"/>
    <property type="project" value="InterPro"/>
</dbReference>
<evidence type="ECO:0000259" key="4">
    <source>
        <dbReference type="PROSITE" id="PS50113"/>
    </source>
</evidence>
<dbReference type="Pfam" id="PF00015">
    <property type="entry name" value="MCPsignal"/>
    <property type="match status" value="1"/>
</dbReference>
<dbReference type="InterPro" id="IPR035965">
    <property type="entry name" value="PAS-like_dom_sf"/>
</dbReference>
<dbReference type="CDD" id="cd00130">
    <property type="entry name" value="PAS"/>
    <property type="match status" value="3"/>
</dbReference>
<comment type="caution">
    <text evidence="5">The sequence shown here is derived from an EMBL/GenBank/DDBJ whole genome shotgun (WGS) entry which is preliminary data.</text>
</comment>
<dbReference type="Pfam" id="PF07238">
    <property type="entry name" value="PilZ"/>
    <property type="match status" value="1"/>
</dbReference>
<keyword evidence="6" id="KW-1185">Reference proteome</keyword>
<dbReference type="SUPFAM" id="SSF141371">
    <property type="entry name" value="PilZ domain-like"/>
    <property type="match status" value="1"/>
</dbReference>
<dbReference type="GO" id="GO:0007165">
    <property type="term" value="P:signal transduction"/>
    <property type="evidence" value="ECO:0007669"/>
    <property type="project" value="UniProtKB-KW"/>
</dbReference>
<dbReference type="SMART" id="SM00283">
    <property type="entry name" value="MA"/>
    <property type="match status" value="1"/>
</dbReference>
<dbReference type="SMART" id="SM00091">
    <property type="entry name" value="PAS"/>
    <property type="match status" value="3"/>
</dbReference>
<evidence type="ECO:0000256" key="1">
    <source>
        <dbReference type="PROSITE-ProRule" id="PRU00284"/>
    </source>
</evidence>
<evidence type="ECO:0000259" key="2">
    <source>
        <dbReference type="PROSITE" id="PS50111"/>
    </source>
</evidence>
<dbReference type="Gene3D" id="1.10.287.950">
    <property type="entry name" value="Methyl-accepting chemotaxis protein"/>
    <property type="match status" value="1"/>
</dbReference>
<dbReference type="PROSITE" id="PS50113">
    <property type="entry name" value="PAC"/>
    <property type="match status" value="3"/>
</dbReference>
<dbReference type="PROSITE" id="PS50112">
    <property type="entry name" value="PAS"/>
    <property type="match status" value="3"/>
</dbReference>
<evidence type="ECO:0000313" key="5">
    <source>
        <dbReference type="EMBL" id="RVU19319.1"/>
    </source>
</evidence>
<dbReference type="InterPro" id="IPR001610">
    <property type="entry name" value="PAC"/>
</dbReference>